<dbReference type="WBParaSite" id="ACRNAN_scaffold13716.g6321.t1">
    <property type="protein sequence ID" value="ACRNAN_scaffold13716.g6321.t1"/>
    <property type="gene ID" value="ACRNAN_scaffold13716.g6321"/>
</dbReference>
<evidence type="ECO:0000313" key="1">
    <source>
        <dbReference type="Proteomes" id="UP000887540"/>
    </source>
</evidence>
<reference evidence="2" key="1">
    <citation type="submission" date="2022-11" db="UniProtKB">
        <authorList>
            <consortium name="WormBaseParasite"/>
        </authorList>
    </citation>
    <scope>IDENTIFICATION</scope>
</reference>
<proteinExistence type="predicted"/>
<name>A0A914CRM7_9BILA</name>
<dbReference type="Proteomes" id="UP000887540">
    <property type="component" value="Unplaced"/>
</dbReference>
<dbReference type="AlphaFoldDB" id="A0A914CRM7"/>
<keyword evidence="1" id="KW-1185">Reference proteome</keyword>
<protein>
    <submittedName>
        <fullName evidence="2">Uncharacterized protein</fullName>
    </submittedName>
</protein>
<organism evidence="1 2">
    <name type="scientific">Acrobeloides nanus</name>
    <dbReference type="NCBI Taxonomy" id="290746"/>
    <lineage>
        <taxon>Eukaryota</taxon>
        <taxon>Metazoa</taxon>
        <taxon>Ecdysozoa</taxon>
        <taxon>Nematoda</taxon>
        <taxon>Chromadorea</taxon>
        <taxon>Rhabditida</taxon>
        <taxon>Tylenchina</taxon>
        <taxon>Cephalobomorpha</taxon>
        <taxon>Cephaloboidea</taxon>
        <taxon>Cephalobidae</taxon>
        <taxon>Acrobeloides</taxon>
    </lineage>
</organism>
<evidence type="ECO:0000313" key="2">
    <source>
        <dbReference type="WBParaSite" id="ACRNAN_scaffold13716.g6321.t1"/>
    </source>
</evidence>
<sequence>MSNLIHLNTIKKKEEKTEESEQIEEFKKFEESKILEHDLEQMNIRNKENIKNFKELPYKENKAKDDLHSVALSFLEEKPGHTLLLLKGIRIYINNNLLIYLIHNSSDFKRLFYDQRKGNKFVSPNYYQRRINIRKYERVNVFYLTLALTLTP</sequence>
<accession>A0A914CRM7</accession>